<protein>
    <submittedName>
        <fullName evidence="2">Uncharacterized protein</fullName>
    </submittedName>
</protein>
<dbReference type="GeneID" id="84229055"/>
<sequence>MSEELFYQNQLQNLEEIKSTYFSQLDEVERKRAEIALKKEQIKVDESLLIEDSKKIREAKKLIANEYEKLVARNDELKLAKKEYSQKKEFFSQKALELESCLKKYELDQESIQKRKSENYRILRSIYEEELSVNKRQKRLEITKTRLDRKAREIAAQKDEIASHEMDIDIDNEKIERRREYVKHLNETLTVREKEVEVRQNELSELVRKTEEDIGKHVTIQRQHLNMMTKDSRIEQQLTYIKSLEENILELTSKLESKSEELRQVKIYSTLVEQNLELIRREV</sequence>
<organism evidence="2 3">
    <name type="scientific">Methanolobus mangrovi</name>
    <dbReference type="NCBI Taxonomy" id="3072977"/>
    <lineage>
        <taxon>Archaea</taxon>
        <taxon>Methanobacteriati</taxon>
        <taxon>Methanobacteriota</taxon>
        <taxon>Stenosarchaea group</taxon>
        <taxon>Methanomicrobia</taxon>
        <taxon>Methanosarcinales</taxon>
        <taxon>Methanosarcinaceae</taxon>
        <taxon>Methanolobus</taxon>
    </lineage>
</organism>
<dbReference type="AlphaFoldDB" id="A0AA51YJN7"/>
<dbReference type="RefSeq" id="WP_309308902.1">
    <property type="nucleotide sequence ID" value="NZ_CP133594.1"/>
</dbReference>
<dbReference type="EMBL" id="CP133594">
    <property type="protein sequence ID" value="WMW22788.1"/>
    <property type="molecule type" value="Genomic_DNA"/>
</dbReference>
<evidence type="ECO:0000313" key="3">
    <source>
        <dbReference type="Proteomes" id="UP001183006"/>
    </source>
</evidence>
<gene>
    <name evidence="2" type="ORF">RE476_02900</name>
</gene>
<name>A0AA51YJN7_9EURY</name>
<proteinExistence type="predicted"/>
<feature type="coiled-coil region" evidence="1">
    <location>
        <begin position="11"/>
        <end position="94"/>
    </location>
</feature>
<evidence type="ECO:0000313" key="2">
    <source>
        <dbReference type="EMBL" id="WMW22788.1"/>
    </source>
</evidence>
<evidence type="ECO:0000256" key="1">
    <source>
        <dbReference type="SAM" id="Coils"/>
    </source>
</evidence>
<accession>A0AA51YJN7</accession>
<keyword evidence="1" id="KW-0175">Coiled coil</keyword>
<dbReference type="KEGG" id="mmav:RE476_02900"/>
<keyword evidence="3" id="KW-1185">Reference proteome</keyword>
<reference evidence="2" key="1">
    <citation type="submission" date="2023-08" db="EMBL/GenBank/DDBJ databases">
        <title>Methanolobus mangrovi sp. nov. and Methanolobus sediminis sp. nov, two novel methylotrophic methanogens isolated from mangrove sediments in China.</title>
        <authorList>
            <person name="Zhou J."/>
        </authorList>
    </citation>
    <scope>NUCLEOTIDE SEQUENCE</scope>
    <source>
        <strain evidence="2">FTZ2</strain>
    </source>
</reference>
<feature type="coiled-coil region" evidence="1">
    <location>
        <begin position="140"/>
        <end position="167"/>
    </location>
</feature>
<dbReference type="Proteomes" id="UP001183006">
    <property type="component" value="Chromosome"/>
</dbReference>